<keyword evidence="3" id="KW-0732">Signal</keyword>
<keyword evidence="2" id="KW-1133">Transmembrane helix</keyword>
<feature type="signal peptide" evidence="3">
    <location>
        <begin position="1"/>
        <end position="21"/>
    </location>
</feature>
<reference evidence="4 5" key="1">
    <citation type="submission" date="2018-06" db="EMBL/GenBank/DDBJ databases">
        <title>Comparative genomics of downy mildews reveals potential adaptations to biotrophy.</title>
        <authorList>
            <person name="Fletcher K."/>
            <person name="Klosterman S.J."/>
            <person name="Derevnina L."/>
            <person name="Martin F."/>
            <person name="Koike S."/>
            <person name="Reyes Chin-Wo S."/>
            <person name="Mou B."/>
            <person name="Michelmore R."/>
        </authorList>
    </citation>
    <scope>NUCLEOTIDE SEQUENCE [LARGE SCALE GENOMIC DNA]</scope>
    <source>
        <strain evidence="4 5">R14</strain>
    </source>
</reference>
<protein>
    <submittedName>
        <fullName evidence="4">Uncharacterized protein</fullName>
    </submittedName>
</protein>
<feature type="chain" id="PRO_5018299360" evidence="3">
    <location>
        <begin position="22"/>
        <end position="370"/>
    </location>
</feature>
<keyword evidence="2" id="KW-0472">Membrane</keyword>
<evidence type="ECO:0000256" key="3">
    <source>
        <dbReference type="SAM" id="SignalP"/>
    </source>
</evidence>
<dbReference type="Proteomes" id="UP000282087">
    <property type="component" value="Unassembled WGS sequence"/>
</dbReference>
<dbReference type="AlphaFoldDB" id="A0A3M6VB63"/>
<keyword evidence="5" id="KW-1185">Reference proteome</keyword>
<evidence type="ECO:0000313" key="5">
    <source>
        <dbReference type="Proteomes" id="UP000282087"/>
    </source>
</evidence>
<dbReference type="VEuPathDB" id="FungiDB:DD237_000231"/>
<sequence>MLQTLYYRWVLLVLLIALITARTNVANASVCTACGYLAKNCSDSSASDGVGVCDSKKNIRIDDVFCNDDECQCADHHKCVSTVVGCSHIFQARNRRRCLGNVTLSRRFKKCAIDQDLTTLAASNVASDWIYFKQRNKCQSMDCLAVRMFHQSGLVQCGHLLAVWKTNLSSYETSEIVTLSGMKADMMYHFIADGSRALDMKAGTFLYSVPWSSETLSLVTKQTKSTGIHSCYVLQTRNQPNGTCEGLYLQFDSSVQFANSEEYVMSTLSWQVWLAVVASVAAAIAAIVIMGVVMYRFHHMEMLTVETGEDGGLLGELESLRDRGGTSPITPASLQPQSPASGEGLLRTDLRQRASPDATQMEAKAGWTAL</sequence>
<evidence type="ECO:0000256" key="2">
    <source>
        <dbReference type="SAM" id="Phobius"/>
    </source>
</evidence>
<evidence type="ECO:0000256" key="1">
    <source>
        <dbReference type="SAM" id="MobiDB-lite"/>
    </source>
</evidence>
<comment type="caution">
    <text evidence="4">The sequence shown here is derived from an EMBL/GenBank/DDBJ whole genome shotgun (WGS) entry which is preliminary data.</text>
</comment>
<dbReference type="OrthoDB" id="153712at2759"/>
<feature type="region of interest" description="Disordered" evidence="1">
    <location>
        <begin position="324"/>
        <end position="343"/>
    </location>
</feature>
<evidence type="ECO:0000313" key="4">
    <source>
        <dbReference type="EMBL" id="RMX63667.1"/>
    </source>
</evidence>
<feature type="compositionally biased region" description="Polar residues" evidence="1">
    <location>
        <begin position="327"/>
        <end position="340"/>
    </location>
</feature>
<accession>A0A3M6VB63</accession>
<proteinExistence type="predicted"/>
<organism evidence="4 5">
    <name type="scientific">Peronospora effusa</name>
    <dbReference type="NCBI Taxonomy" id="542832"/>
    <lineage>
        <taxon>Eukaryota</taxon>
        <taxon>Sar</taxon>
        <taxon>Stramenopiles</taxon>
        <taxon>Oomycota</taxon>
        <taxon>Peronosporomycetes</taxon>
        <taxon>Peronosporales</taxon>
        <taxon>Peronosporaceae</taxon>
        <taxon>Peronospora</taxon>
    </lineage>
</organism>
<feature type="transmembrane region" description="Helical" evidence="2">
    <location>
        <begin position="270"/>
        <end position="295"/>
    </location>
</feature>
<gene>
    <name evidence="4" type="ORF">DD238_007021</name>
</gene>
<dbReference type="EMBL" id="QLLG01000378">
    <property type="protein sequence ID" value="RMX63667.1"/>
    <property type="molecule type" value="Genomic_DNA"/>
</dbReference>
<keyword evidence="2" id="KW-0812">Transmembrane</keyword>
<name>A0A3M6VB63_9STRA</name>